<gene>
    <name evidence="1" type="ORF">BYL167_LOCUS44992</name>
</gene>
<reference evidence="1" key="1">
    <citation type="submission" date="2021-02" db="EMBL/GenBank/DDBJ databases">
        <authorList>
            <person name="Nowell W R."/>
        </authorList>
    </citation>
    <scope>NUCLEOTIDE SEQUENCE</scope>
</reference>
<accession>A0A8S3AEY4</accession>
<evidence type="ECO:0000313" key="2">
    <source>
        <dbReference type="Proteomes" id="UP000681967"/>
    </source>
</evidence>
<dbReference type="AlphaFoldDB" id="A0A8S3AEY4"/>
<protein>
    <submittedName>
        <fullName evidence="1">Uncharacterized protein</fullName>
    </submittedName>
</protein>
<comment type="caution">
    <text evidence="1">The sequence shown here is derived from an EMBL/GenBank/DDBJ whole genome shotgun (WGS) entry which is preliminary data.</text>
</comment>
<dbReference type="EMBL" id="CAJOBH010123560">
    <property type="protein sequence ID" value="CAF4723856.1"/>
    <property type="molecule type" value="Genomic_DNA"/>
</dbReference>
<evidence type="ECO:0000313" key="1">
    <source>
        <dbReference type="EMBL" id="CAF4723856.1"/>
    </source>
</evidence>
<dbReference type="Proteomes" id="UP000681967">
    <property type="component" value="Unassembled WGS sequence"/>
</dbReference>
<organism evidence="1 2">
    <name type="scientific">Rotaria magnacalcarata</name>
    <dbReference type="NCBI Taxonomy" id="392030"/>
    <lineage>
        <taxon>Eukaryota</taxon>
        <taxon>Metazoa</taxon>
        <taxon>Spiralia</taxon>
        <taxon>Gnathifera</taxon>
        <taxon>Rotifera</taxon>
        <taxon>Eurotatoria</taxon>
        <taxon>Bdelloidea</taxon>
        <taxon>Philodinida</taxon>
        <taxon>Philodinidae</taxon>
        <taxon>Rotaria</taxon>
    </lineage>
</organism>
<feature type="non-terminal residue" evidence="1">
    <location>
        <position position="25"/>
    </location>
</feature>
<sequence>MSVVCSTIECPPPPPSDVNVDVRGL</sequence>
<name>A0A8S3AEY4_9BILA</name>
<proteinExistence type="predicted"/>